<name>A0A1H7HE71_OLID1</name>
<protein>
    <submittedName>
        <fullName evidence="2">3',5'-cyclic AMP phosphodiesterase CpdA</fullName>
    </submittedName>
</protein>
<dbReference type="InterPro" id="IPR004843">
    <property type="entry name" value="Calcineurin-like_PHP"/>
</dbReference>
<proteinExistence type="predicted"/>
<keyword evidence="3" id="KW-1185">Reference proteome</keyword>
<dbReference type="InterPro" id="IPR051918">
    <property type="entry name" value="STPP_CPPED1"/>
</dbReference>
<organism evidence="2 3">
    <name type="scientific">Olivibacter domesticus</name>
    <name type="common">Pseudosphingobacterium domesticum</name>
    <dbReference type="NCBI Taxonomy" id="407022"/>
    <lineage>
        <taxon>Bacteria</taxon>
        <taxon>Pseudomonadati</taxon>
        <taxon>Bacteroidota</taxon>
        <taxon>Sphingobacteriia</taxon>
        <taxon>Sphingobacteriales</taxon>
        <taxon>Sphingobacteriaceae</taxon>
        <taxon>Olivibacter</taxon>
    </lineage>
</organism>
<dbReference type="STRING" id="407022.SAMN05661044_00335"/>
<evidence type="ECO:0000259" key="1">
    <source>
        <dbReference type="Pfam" id="PF00149"/>
    </source>
</evidence>
<dbReference type="EMBL" id="FOAF01000001">
    <property type="protein sequence ID" value="SEK47702.1"/>
    <property type="molecule type" value="Genomic_DNA"/>
</dbReference>
<dbReference type="RefSeq" id="WP_093317376.1">
    <property type="nucleotide sequence ID" value="NZ_FOAF01000001.1"/>
</dbReference>
<feature type="domain" description="Calcineurin-like phosphoesterase" evidence="1">
    <location>
        <begin position="35"/>
        <end position="215"/>
    </location>
</feature>
<evidence type="ECO:0000313" key="3">
    <source>
        <dbReference type="Proteomes" id="UP000199421"/>
    </source>
</evidence>
<dbReference type="Proteomes" id="UP000199421">
    <property type="component" value="Unassembled WGS sequence"/>
</dbReference>
<dbReference type="GO" id="GO:0016787">
    <property type="term" value="F:hydrolase activity"/>
    <property type="evidence" value="ECO:0007669"/>
    <property type="project" value="InterPro"/>
</dbReference>
<dbReference type="Gene3D" id="3.60.21.10">
    <property type="match status" value="1"/>
</dbReference>
<dbReference type="OrthoDB" id="9816081at2"/>
<sequence>MKRRTFIQQGIGLCMALQMPIAFGKLPKTFKRKVKIGLITDLHHDIMHDAPARLEEFLTEMAKAKPDALMQLGDFAYPSQKNAELISLFNQAHETHLHVIGNHDTDNNHTKEECIEHWGMPARYYTKQVNGVCFIILDGNDKGSPTYKGGYPSYINPEQVAWLKEQLTTIREPIIIVSHQPLAGPGAIDNAREVQEILSTASDKILLAINGHTHIDASVTIEGVTYVHINSASYFWAGERFKHNSYSEAVHKEHPWIAYTFPYQNSLFTILEIDPTTSNIKIQGKTSHWQGKSPIDLGYNDESGLMANQEVVPYISARHINKPTSKV</sequence>
<gene>
    <name evidence="2" type="ORF">SAMN05661044_00335</name>
</gene>
<dbReference type="InterPro" id="IPR029052">
    <property type="entry name" value="Metallo-depent_PP-like"/>
</dbReference>
<accession>A0A1H7HE71</accession>
<dbReference type="SUPFAM" id="SSF56300">
    <property type="entry name" value="Metallo-dependent phosphatases"/>
    <property type="match status" value="1"/>
</dbReference>
<dbReference type="PANTHER" id="PTHR43143">
    <property type="entry name" value="METALLOPHOSPHOESTERASE, CALCINEURIN SUPERFAMILY"/>
    <property type="match status" value="1"/>
</dbReference>
<dbReference type="AlphaFoldDB" id="A0A1H7HE71"/>
<dbReference type="PANTHER" id="PTHR43143:SF1">
    <property type="entry name" value="SERINE_THREONINE-PROTEIN PHOSPHATASE CPPED1"/>
    <property type="match status" value="1"/>
</dbReference>
<dbReference type="Pfam" id="PF00149">
    <property type="entry name" value="Metallophos"/>
    <property type="match status" value="1"/>
</dbReference>
<reference evidence="3" key="1">
    <citation type="submission" date="2016-10" db="EMBL/GenBank/DDBJ databases">
        <authorList>
            <person name="Varghese N."/>
            <person name="Submissions S."/>
        </authorList>
    </citation>
    <scope>NUCLEOTIDE SEQUENCE [LARGE SCALE GENOMIC DNA]</scope>
    <source>
        <strain evidence="3">DSM 18733</strain>
    </source>
</reference>
<evidence type="ECO:0000313" key="2">
    <source>
        <dbReference type="EMBL" id="SEK47702.1"/>
    </source>
</evidence>